<feature type="transmembrane region" description="Helical" evidence="7">
    <location>
        <begin position="83"/>
        <end position="101"/>
    </location>
</feature>
<dbReference type="AlphaFoldDB" id="A0A846MTD9"/>
<dbReference type="InterPro" id="IPR051788">
    <property type="entry name" value="MFS_Transporter"/>
</dbReference>
<keyword evidence="6 7" id="KW-0472">Membrane</keyword>
<dbReference type="GO" id="GO:0022857">
    <property type="term" value="F:transmembrane transporter activity"/>
    <property type="evidence" value="ECO:0007669"/>
    <property type="project" value="InterPro"/>
</dbReference>
<dbReference type="InterPro" id="IPR036259">
    <property type="entry name" value="MFS_trans_sf"/>
</dbReference>
<dbReference type="Gene3D" id="1.20.1250.20">
    <property type="entry name" value="MFS general substrate transporter like domains"/>
    <property type="match status" value="2"/>
</dbReference>
<feature type="transmembrane region" description="Helical" evidence="7">
    <location>
        <begin position="373"/>
        <end position="395"/>
    </location>
</feature>
<evidence type="ECO:0000259" key="8">
    <source>
        <dbReference type="PROSITE" id="PS50850"/>
    </source>
</evidence>
<evidence type="ECO:0000256" key="3">
    <source>
        <dbReference type="ARBA" id="ARBA00022448"/>
    </source>
</evidence>
<feature type="transmembrane region" description="Helical" evidence="7">
    <location>
        <begin position="174"/>
        <end position="196"/>
    </location>
</feature>
<keyword evidence="10" id="KW-1185">Reference proteome</keyword>
<feature type="transmembrane region" description="Helical" evidence="7">
    <location>
        <begin position="150"/>
        <end position="168"/>
    </location>
</feature>
<evidence type="ECO:0000256" key="5">
    <source>
        <dbReference type="ARBA" id="ARBA00022989"/>
    </source>
</evidence>
<feature type="transmembrane region" description="Helical" evidence="7">
    <location>
        <begin position="275"/>
        <end position="301"/>
    </location>
</feature>
<dbReference type="GO" id="GO:0016020">
    <property type="term" value="C:membrane"/>
    <property type="evidence" value="ECO:0007669"/>
    <property type="project" value="InterPro"/>
</dbReference>
<feature type="domain" description="Major facilitator superfamily (MFS) profile" evidence="8">
    <location>
        <begin position="18"/>
        <end position="400"/>
    </location>
</feature>
<protein>
    <submittedName>
        <fullName evidence="9">Fucose permease</fullName>
    </submittedName>
</protein>
<feature type="transmembrane region" description="Helical" evidence="7">
    <location>
        <begin position="342"/>
        <end position="361"/>
    </location>
</feature>
<evidence type="ECO:0000313" key="10">
    <source>
        <dbReference type="Proteomes" id="UP000570514"/>
    </source>
</evidence>
<gene>
    <name evidence="9" type="ORF">FHS83_000086</name>
</gene>
<dbReference type="SUPFAM" id="SSF103473">
    <property type="entry name" value="MFS general substrate transporter"/>
    <property type="match status" value="1"/>
</dbReference>
<feature type="transmembrane region" description="Helical" evidence="7">
    <location>
        <begin position="307"/>
        <end position="326"/>
    </location>
</feature>
<evidence type="ECO:0000256" key="2">
    <source>
        <dbReference type="ARBA" id="ARBA00008335"/>
    </source>
</evidence>
<dbReference type="PROSITE" id="PS50850">
    <property type="entry name" value="MFS"/>
    <property type="match status" value="1"/>
</dbReference>
<dbReference type="Pfam" id="PF07690">
    <property type="entry name" value="MFS_1"/>
    <property type="match status" value="1"/>
</dbReference>
<comment type="caution">
    <text evidence="9">The sequence shown here is derived from an EMBL/GenBank/DDBJ whole genome shotgun (WGS) entry which is preliminary data.</text>
</comment>
<feature type="transmembrane region" description="Helical" evidence="7">
    <location>
        <begin position="217"/>
        <end position="239"/>
    </location>
</feature>
<dbReference type="EMBL" id="JAASRM010000001">
    <property type="protein sequence ID" value="NIK86768.1"/>
    <property type="molecule type" value="Genomic_DNA"/>
</dbReference>
<keyword evidence="4 7" id="KW-0812">Transmembrane</keyword>
<feature type="transmembrane region" description="Helical" evidence="7">
    <location>
        <begin position="21"/>
        <end position="44"/>
    </location>
</feature>
<evidence type="ECO:0000256" key="7">
    <source>
        <dbReference type="SAM" id="Phobius"/>
    </source>
</evidence>
<keyword evidence="5 7" id="KW-1133">Transmembrane helix</keyword>
<comment type="subcellular location">
    <subcellularLocation>
        <location evidence="1">Endomembrane system</location>
        <topology evidence="1">Multi-pass membrane protein</topology>
    </subcellularLocation>
</comment>
<dbReference type="Proteomes" id="UP000570514">
    <property type="component" value="Unassembled WGS sequence"/>
</dbReference>
<evidence type="ECO:0000256" key="1">
    <source>
        <dbReference type="ARBA" id="ARBA00004127"/>
    </source>
</evidence>
<reference evidence="9 10" key="1">
    <citation type="submission" date="2020-03" db="EMBL/GenBank/DDBJ databases">
        <title>Genomic Encyclopedia of Type Strains, Phase IV (KMG-IV): sequencing the most valuable type-strain genomes for metagenomic binning, comparative biology and taxonomic classification.</title>
        <authorList>
            <person name="Goeker M."/>
        </authorList>
    </citation>
    <scope>NUCLEOTIDE SEQUENCE [LARGE SCALE GENOMIC DNA]</scope>
    <source>
        <strain evidence="9 10">DSM 19867</strain>
    </source>
</reference>
<dbReference type="PANTHER" id="PTHR23514">
    <property type="entry name" value="BYPASS OF STOP CODON PROTEIN 6"/>
    <property type="match status" value="1"/>
</dbReference>
<feature type="transmembrane region" description="Helical" evidence="7">
    <location>
        <begin position="251"/>
        <end position="268"/>
    </location>
</feature>
<comment type="similarity">
    <text evidence="2">Belongs to the major facilitator superfamily.</text>
</comment>
<feature type="transmembrane region" description="Helical" evidence="7">
    <location>
        <begin position="107"/>
        <end position="130"/>
    </location>
</feature>
<sequence>MSMERGTGVSDARNTTLLKGLTCLMFMMFAMTSDAVGSIIPHLIKEFGLSLTAAGTFHYVPMAAIAFGAIVLGFMADKLGRRRTIVIGLILYGVSSALFAFGSGFSYFVALLAFSGLGVAIFKTGALALVGDVTKSADEHASLMNTVEGFFATGAIIGPAVVATLLAAGFSWKWLYVSAAAICAVLMAISLLVRYPEKTASQQQPSFTHTLKMARDPYALAFSALIMLYVAVEVAIYVWMPTYLDGYKGGLAWLPIYALTIFFVLRAVGRFLGAWLITFVPWTMMLAIFSAAILGCFAGALVGGPNLGAVLLPLSGLFMSVMYPTLNSKGISCFRKAEHGSAAGLILFFTAVSAAAGPLAMGAVSDTFGGVQYGFWLATGFAALLFAGLFANLLLDPAKRRLQEFERLDAAVSH</sequence>
<dbReference type="GO" id="GO:0012505">
    <property type="term" value="C:endomembrane system"/>
    <property type="evidence" value="ECO:0007669"/>
    <property type="project" value="UniProtKB-SubCell"/>
</dbReference>
<evidence type="ECO:0000256" key="6">
    <source>
        <dbReference type="ARBA" id="ARBA00023136"/>
    </source>
</evidence>
<dbReference type="PANTHER" id="PTHR23514:SF3">
    <property type="entry name" value="BYPASS OF STOP CODON PROTEIN 6"/>
    <property type="match status" value="1"/>
</dbReference>
<dbReference type="InterPro" id="IPR020846">
    <property type="entry name" value="MFS_dom"/>
</dbReference>
<name>A0A846MTD9_9PROT</name>
<evidence type="ECO:0000313" key="9">
    <source>
        <dbReference type="EMBL" id="NIK86768.1"/>
    </source>
</evidence>
<feature type="transmembrane region" description="Helical" evidence="7">
    <location>
        <begin position="56"/>
        <end position="76"/>
    </location>
</feature>
<keyword evidence="3" id="KW-0813">Transport</keyword>
<dbReference type="InterPro" id="IPR011701">
    <property type="entry name" value="MFS"/>
</dbReference>
<accession>A0A846MTD9</accession>
<dbReference type="RefSeq" id="WP_208414150.1">
    <property type="nucleotide sequence ID" value="NZ_BAAADC010000001.1"/>
</dbReference>
<organism evidence="9 10">
    <name type="scientific">Rhizomicrobium palustre</name>
    <dbReference type="NCBI Taxonomy" id="189966"/>
    <lineage>
        <taxon>Bacteria</taxon>
        <taxon>Pseudomonadati</taxon>
        <taxon>Pseudomonadota</taxon>
        <taxon>Alphaproteobacteria</taxon>
        <taxon>Micropepsales</taxon>
        <taxon>Micropepsaceae</taxon>
        <taxon>Rhizomicrobium</taxon>
    </lineage>
</organism>
<proteinExistence type="inferred from homology"/>
<dbReference type="PROSITE" id="PS00216">
    <property type="entry name" value="SUGAR_TRANSPORT_1"/>
    <property type="match status" value="1"/>
</dbReference>
<evidence type="ECO:0000256" key="4">
    <source>
        <dbReference type="ARBA" id="ARBA00022692"/>
    </source>
</evidence>
<dbReference type="InterPro" id="IPR005829">
    <property type="entry name" value="Sugar_transporter_CS"/>
</dbReference>